<dbReference type="OrthoDB" id="341482at2759"/>
<comment type="caution">
    <text evidence="9">The sequence shown here is derived from an EMBL/GenBank/DDBJ whole genome shotgun (WGS) entry which is preliminary data.</text>
</comment>
<evidence type="ECO:0000256" key="7">
    <source>
        <dbReference type="ARBA" id="ARBA00023242"/>
    </source>
</evidence>
<organism evidence="9 10">
    <name type="scientific">Lobosporangium transversale</name>
    <dbReference type="NCBI Taxonomy" id="64571"/>
    <lineage>
        <taxon>Eukaryota</taxon>
        <taxon>Fungi</taxon>
        <taxon>Fungi incertae sedis</taxon>
        <taxon>Mucoromycota</taxon>
        <taxon>Mortierellomycotina</taxon>
        <taxon>Mortierellomycetes</taxon>
        <taxon>Mortierellales</taxon>
        <taxon>Mortierellaceae</taxon>
        <taxon>Lobosporangium</taxon>
    </lineage>
</organism>
<dbReference type="InterPro" id="IPR037700">
    <property type="entry name" value="NUP88/NUP82"/>
</dbReference>
<evidence type="ECO:0000256" key="8">
    <source>
        <dbReference type="SAM" id="MobiDB-lite"/>
    </source>
</evidence>
<dbReference type="SUPFAM" id="SSF117289">
    <property type="entry name" value="Nucleoporin domain"/>
    <property type="match status" value="1"/>
</dbReference>
<feature type="compositionally biased region" description="Polar residues" evidence="8">
    <location>
        <begin position="722"/>
        <end position="738"/>
    </location>
</feature>
<reference evidence="9 10" key="1">
    <citation type="submission" date="2016-07" db="EMBL/GenBank/DDBJ databases">
        <title>Pervasive Adenine N6-methylation of Active Genes in Fungi.</title>
        <authorList>
            <consortium name="DOE Joint Genome Institute"/>
            <person name="Mondo S.J."/>
            <person name="Dannebaum R.O."/>
            <person name="Kuo R.C."/>
            <person name="Labutti K."/>
            <person name="Haridas S."/>
            <person name="Kuo A."/>
            <person name="Salamov A."/>
            <person name="Ahrendt S.R."/>
            <person name="Lipzen A."/>
            <person name="Sullivan W."/>
            <person name="Andreopoulos W.B."/>
            <person name="Clum A."/>
            <person name="Lindquist E."/>
            <person name="Daum C."/>
            <person name="Ramamoorthy G.K."/>
            <person name="Gryganskyi A."/>
            <person name="Culley D."/>
            <person name="Magnuson J.K."/>
            <person name="James T.Y."/>
            <person name="O'Malley M.A."/>
            <person name="Stajich J.E."/>
            <person name="Spatafora J.W."/>
            <person name="Visel A."/>
            <person name="Grigoriev I.V."/>
        </authorList>
    </citation>
    <scope>NUCLEOTIDE SEQUENCE [LARGE SCALE GENOMIC DNA]</scope>
    <source>
        <strain evidence="9 10">NRRL 3116</strain>
    </source>
</reference>
<dbReference type="RefSeq" id="XP_021884554.1">
    <property type="nucleotide sequence ID" value="XM_022026371.1"/>
</dbReference>
<dbReference type="PANTHER" id="PTHR13257">
    <property type="entry name" value="NUCLEOPORIN NUP84-RELATED"/>
    <property type="match status" value="1"/>
</dbReference>
<dbReference type="GO" id="GO:0017056">
    <property type="term" value="F:structural constituent of nuclear pore"/>
    <property type="evidence" value="ECO:0007669"/>
    <property type="project" value="InterPro"/>
</dbReference>
<dbReference type="GO" id="GO:0000056">
    <property type="term" value="P:ribosomal small subunit export from nucleus"/>
    <property type="evidence" value="ECO:0007669"/>
    <property type="project" value="InterPro"/>
</dbReference>
<evidence type="ECO:0000313" key="9">
    <source>
        <dbReference type="EMBL" id="ORZ26791.1"/>
    </source>
</evidence>
<evidence type="ECO:0000256" key="6">
    <source>
        <dbReference type="ARBA" id="ARBA00023132"/>
    </source>
</evidence>
<keyword evidence="7" id="KW-0539">Nucleus</keyword>
<comment type="subcellular location">
    <subcellularLocation>
        <location evidence="1">Nucleus</location>
        <location evidence="1">Nuclear pore complex</location>
    </subcellularLocation>
</comment>
<keyword evidence="5" id="KW-0811">Translocation</keyword>
<keyword evidence="2" id="KW-0813">Transport</keyword>
<dbReference type="GO" id="GO:0006406">
    <property type="term" value="P:mRNA export from nucleus"/>
    <property type="evidence" value="ECO:0007669"/>
    <property type="project" value="TreeGrafter"/>
</dbReference>
<dbReference type="STRING" id="64571.A0A1Y2GYE5"/>
<dbReference type="GO" id="GO:0005643">
    <property type="term" value="C:nuclear pore"/>
    <property type="evidence" value="ECO:0007669"/>
    <property type="project" value="UniProtKB-SubCell"/>
</dbReference>
<keyword evidence="3" id="KW-0509">mRNA transport</keyword>
<keyword evidence="10" id="KW-1185">Reference proteome</keyword>
<sequence>MALHGQDLYVAIGRQIRHTSLAELKKGVENHGQQAATEYIEKKQHKVLEIQYIDFDVRRLVMNPDGNLLAIVGDEKIVVAALTKTVRQDPKNVNIKSFVVGEFYHINKGPSKIVKVLWHPLSKGYSHVLVLTHDSLLRMYDVAVNPDEPEQVFSFSEAAQSSGTYGVDTDNAASFCFGSKHSPWGQLSVYCLTQWGDIYMMCPVLPSTCLLDTSDLDDIRYHMGQEIAAGGVSKALVQAKRDWLDSLLDSLQPHPFSDEMFIAHNPVLNLARPARQGPFLYQPAPIELEDDDNRANDILYLETETAGVLAMAYSSGRVDICIVVDHPKPCWTLPRKLKSNGKQIDGEVNSMENGLPAVSVYESIDLGLLKIFGVSSISSTGGYSFQERRMGIPNHPVLEADPKYGDTFYVYHEAGAHCVSVRPWLEELVKINEIASQGANAELDARIIKFNESHIKSSVSCIVTTRPTKTSIPAPIVGFAVVTDSYLEYSLLLLTSSLQLIGLELLTRDSIENTTLPSTPTPVTSVVVQKENEYQNSLTQPGFGSQEGLLALNGLPLQPKIVLPPGIGSAKIVVTEENLQFLGKMVHGYRESLREVYTACDLAQQRLIAQENEYIRQQKSVEKCQERFKAFSSKIQDQADRQDIQAALQKKLMARADALLQKMKESREPELSAAEKEWGQEVLKRERAVKAFDERRHKVQTQYEILKRRIQELQGSIDDESSYSSTGFGRQSVWQKQKQPVKRYGTGQIQSVERSLVDE</sequence>
<keyword evidence="6" id="KW-0906">Nuclear pore complex</keyword>
<dbReference type="PANTHER" id="PTHR13257:SF0">
    <property type="entry name" value="NUCLEAR PORE COMPLEX PROTEIN NUP88"/>
    <property type="match status" value="1"/>
</dbReference>
<accession>A0A1Y2GYE5</accession>
<keyword evidence="4" id="KW-0653">Protein transport</keyword>
<feature type="region of interest" description="Disordered" evidence="8">
    <location>
        <begin position="718"/>
        <end position="759"/>
    </location>
</feature>
<dbReference type="InParanoid" id="A0A1Y2GYE5"/>
<dbReference type="Pfam" id="PF10168">
    <property type="entry name" value="Nup88"/>
    <property type="match status" value="2"/>
</dbReference>
<dbReference type="GO" id="GO:0000055">
    <property type="term" value="P:ribosomal large subunit export from nucleus"/>
    <property type="evidence" value="ECO:0007669"/>
    <property type="project" value="InterPro"/>
</dbReference>
<evidence type="ECO:0000256" key="1">
    <source>
        <dbReference type="ARBA" id="ARBA00004567"/>
    </source>
</evidence>
<dbReference type="InterPro" id="IPR019321">
    <property type="entry name" value="Nucleoporin_Nup88"/>
</dbReference>
<dbReference type="GO" id="GO:0006606">
    <property type="term" value="P:protein import into nucleus"/>
    <property type="evidence" value="ECO:0007669"/>
    <property type="project" value="TreeGrafter"/>
</dbReference>
<dbReference type="Proteomes" id="UP000193648">
    <property type="component" value="Unassembled WGS sequence"/>
</dbReference>
<name>A0A1Y2GYE5_9FUNG</name>
<evidence type="ECO:0000256" key="3">
    <source>
        <dbReference type="ARBA" id="ARBA00022816"/>
    </source>
</evidence>
<gene>
    <name evidence="9" type="ORF">BCR41DRAFT_368309</name>
</gene>
<dbReference type="AlphaFoldDB" id="A0A1Y2GYE5"/>
<dbReference type="EMBL" id="MCFF01000006">
    <property type="protein sequence ID" value="ORZ26791.1"/>
    <property type="molecule type" value="Genomic_DNA"/>
</dbReference>
<dbReference type="GeneID" id="33568214"/>
<protein>
    <submittedName>
        <fullName evidence="9">Nuclear pore component-domain-containing protein</fullName>
    </submittedName>
</protein>
<evidence type="ECO:0000256" key="2">
    <source>
        <dbReference type="ARBA" id="ARBA00022448"/>
    </source>
</evidence>
<evidence type="ECO:0000256" key="5">
    <source>
        <dbReference type="ARBA" id="ARBA00023010"/>
    </source>
</evidence>
<dbReference type="FunCoup" id="A0A1Y2GYE5">
    <property type="interactions" value="20"/>
</dbReference>
<proteinExistence type="predicted"/>
<evidence type="ECO:0000313" key="10">
    <source>
        <dbReference type="Proteomes" id="UP000193648"/>
    </source>
</evidence>
<evidence type="ECO:0000256" key="4">
    <source>
        <dbReference type="ARBA" id="ARBA00022927"/>
    </source>
</evidence>